<organism evidence="2 3">
    <name type="scientific">Luteimonas soli</name>
    <dbReference type="NCBI Taxonomy" id="1648966"/>
    <lineage>
        <taxon>Bacteria</taxon>
        <taxon>Pseudomonadati</taxon>
        <taxon>Pseudomonadota</taxon>
        <taxon>Gammaproteobacteria</taxon>
        <taxon>Lysobacterales</taxon>
        <taxon>Lysobacteraceae</taxon>
        <taxon>Luteimonas</taxon>
    </lineage>
</organism>
<dbReference type="SUPFAM" id="SSF48452">
    <property type="entry name" value="TPR-like"/>
    <property type="match status" value="2"/>
</dbReference>
<dbReference type="PROSITE" id="PS50005">
    <property type="entry name" value="TPR"/>
    <property type="match status" value="2"/>
</dbReference>
<evidence type="ECO:0000313" key="3">
    <source>
        <dbReference type="Proteomes" id="UP001595705"/>
    </source>
</evidence>
<keyword evidence="3" id="KW-1185">Reference proteome</keyword>
<sequence>MQADILDALRRGANEDALSLARAATAANPEDPQAHRALAMALRASGDGDAALASIDRAIALAPEDADLHFHRAGYLVGGRQLEAAQAALSQTVELDPNQFGAYVMQAQLALGRGDIDEAERLARLAARVEPEHPWTRLLEGSVALERGDADAALALLSQAAEEAPDDAQIRYALGFAHLKKGHLAFAEQAFRGALEKMPSARGVRALLADLLRRQGRPQEAADELAPLLEGDDTTPALRRLAGELELLAGRPERALPQLRLALAAQPDDTRMLQALYEALRRSGDREQARSVFEAALATSPQVAALWQARLAVEDAADPLALDVAGRWLAQMPESVPALEANMALLGMRRDGEGAEAMARRIVALVPGHRSAQMRIVDRLVARDPDAAFAHIQSLMSQTQALEAQYELRDWLAHTQLRAGHREAAIAGWVGLHADAAPRSLPLPEPTAPAPALPPIVEPAADAPAVAFLAGAPGSGVERLAAILAGALPAFRGDRFIHGRSPEDLLQNFNTTAKLAAGELDPAAVAADWRDQLPARGVANGEVVDWLMWWDNALLPMLRTQLSHARVLIAVRDPRDMLLDWIAFRAPLMLQVESPLQMAQWLARHLEHVAVLHEGSPIIYALLKLDEIHDDPAAVATMLGEALNANLPAPPADIFGPSHFEAGRWREFSGVLADAFAALTPVARRLGYPET</sequence>
<dbReference type="Pfam" id="PF14559">
    <property type="entry name" value="TPR_19"/>
    <property type="match status" value="1"/>
</dbReference>
<feature type="repeat" description="TPR" evidence="1">
    <location>
        <begin position="32"/>
        <end position="65"/>
    </location>
</feature>
<protein>
    <submittedName>
        <fullName evidence="2">Tetratricopeptide repeat protein</fullName>
    </submittedName>
</protein>
<keyword evidence="1" id="KW-0802">TPR repeat</keyword>
<reference evidence="3" key="1">
    <citation type="journal article" date="2019" name="Int. J. Syst. Evol. Microbiol.">
        <title>The Global Catalogue of Microorganisms (GCM) 10K type strain sequencing project: providing services to taxonomists for standard genome sequencing and annotation.</title>
        <authorList>
            <consortium name="The Broad Institute Genomics Platform"/>
            <consortium name="The Broad Institute Genome Sequencing Center for Infectious Disease"/>
            <person name="Wu L."/>
            <person name="Ma J."/>
        </authorList>
    </citation>
    <scope>NUCLEOTIDE SEQUENCE [LARGE SCALE GENOMIC DNA]</scope>
    <source>
        <strain evidence="3">KCTC 42441</strain>
    </source>
</reference>
<dbReference type="InterPro" id="IPR027417">
    <property type="entry name" value="P-loop_NTPase"/>
</dbReference>
<dbReference type="PANTHER" id="PTHR12558:SF13">
    <property type="entry name" value="CELL DIVISION CYCLE PROTEIN 27 HOMOLOG"/>
    <property type="match status" value="1"/>
</dbReference>
<proteinExistence type="predicted"/>
<dbReference type="SMART" id="SM00028">
    <property type="entry name" value="TPR"/>
    <property type="match status" value="7"/>
</dbReference>
<dbReference type="PANTHER" id="PTHR12558">
    <property type="entry name" value="CELL DIVISION CYCLE 16,23,27"/>
    <property type="match status" value="1"/>
</dbReference>
<dbReference type="Gene3D" id="1.25.40.10">
    <property type="entry name" value="Tetratricopeptide repeat domain"/>
    <property type="match status" value="1"/>
</dbReference>
<evidence type="ECO:0000313" key="2">
    <source>
        <dbReference type="EMBL" id="MFC3716283.1"/>
    </source>
</evidence>
<dbReference type="Pfam" id="PF13432">
    <property type="entry name" value="TPR_16"/>
    <property type="match status" value="3"/>
</dbReference>
<dbReference type="EMBL" id="JBHRYA010000007">
    <property type="protein sequence ID" value="MFC3716283.1"/>
    <property type="molecule type" value="Genomic_DNA"/>
</dbReference>
<dbReference type="RefSeq" id="WP_386743390.1">
    <property type="nucleotide sequence ID" value="NZ_JBHRYA010000007.1"/>
</dbReference>
<dbReference type="InterPro" id="IPR019734">
    <property type="entry name" value="TPR_rpt"/>
</dbReference>
<dbReference type="Gene3D" id="3.40.50.300">
    <property type="entry name" value="P-loop containing nucleotide triphosphate hydrolases"/>
    <property type="match status" value="1"/>
</dbReference>
<dbReference type="InterPro" id="IPR011990">
    <property type="entry name" value="TPR-like_helical_dom_sf"/>
</dbReference>
<evidence type="ECO:0000256" key="1">
    <source>
        <dbReference type="PROSITE-ProRule" id="PRU00339"/>
    </source>
</evidence>
<dbReference type="SUPFAM" id="SSF52540">
    <property type="entry name" value="P-loop containing nucleoside triphosphate hydrolases"/>
    <property type="match status" value="1"/>
</dbReference>
<comment type="caution">
    <text evidence="2">The sequence shown here is derived from an EMBL/GenBank/DDBJ whole genome shotgun (WGS) entry which is preliminary data.</text>
</comment>
<feature type="repeat" description="TPR" evidence="1">
    <location>
        <begin position="168"/>
        <end position="201"/>
    </location>
</feature>
<dbReference type="Proteomes" id="UP001595705">
    <property type="component" value="Unassembled WGS sequence"/>
</dbReference>
<accession>A0ABV7XKI0</accession>
<gene>
    <name evidence="2" type="ORF">ACFONC_08970</name>
</gene>
<name>A0ABV7XKI0_9GAMM</name>